<comment type="caution">
    <text evidence="2">The sequence shown here is derived from an EMBL/GenBank/DDBJ whole genome shotgun (WGS) entry which is preliminary data.</text>
</comment>
<organism evidence="2 3">
    <name type="scientific">Exilibacterium tricleocarpae</name>
    <dbReference type="NCBI Taxonomy" id="2591008"/>
    <lineage>
        <taxon>Bacteria</taxon>
        <taxon>Pseudomonadati</taxon>
        <taxon>Pseudomonadota</taxon>
        <taxon>Gammaproteobacteria</taxon>
        <taxon>Cellvibrionales</taxon>
        <taxon>Cellvibrionaceae</taxon>
        <taxon>Exilibacterium</taxon>
    </lineage>
</organism>
<dbReference type="GO" id="GO:0005198">
    <property type="term" value="F:structural molecule activity"/>
    <property type="evidence" value="ECO:0007669"/>
    <property type="project" value="InterPro"/>
</dbReference>
<dbReference type="Pfam" id="PF05136">
    <property type="entry name" value="Phage_portal_2"/>
    <property type="match status" value="1"/>
</dbReference>
<feature type="compositionally biased region" description="Polar residues" evidence="1">
    <location>
        <begin position="470"/>
        <end position="483"/>
    </location>
</feature>
<proteinExistence type="predicted"/>
<feature type="region of interest" description="Disordered" evidence="1">
    <location>
        <begin position="464"/>
        <end position="503"/>
    </location>
</feature>
<reference evidence="2 3" key="1">
    <citation type="submission" date="2019-06" db="EMBL/GenBank/DDBJ databases">
        <title>Whole genome sequence for Cellvibrionaceae sp. R142.</title>
        <authorList>
            <person name="Wang G."/>
        </authorList>
    </citation>
    <scope>NUCLEOTIDE SEQUENCE [LARGE SCALE GENOMIC DNA]</scope>
    <source>
        <strain evidence="2 3">R142</strain>
    </source>
</reference>
<protein>
    <submittedName>
        <fullName evidence="2">Phage portal protein</fullName>
    </submittedName>
</protein>
<evidence type="ECO:0000313" key="3">
    <source>
        <dbReference type="Proteomes" id="UP000319732"/>
    </source>
</evidence>
<dbReference type="OrthoDB" id="622132at2"/>
<dbReference type="RefSeq" id="WP_142902747.1">
    <property type="nucleotide sequence ID" value="NZ_ML660088.1"/>
</dbReference>
<gene>
    <name evidence="2" type="ORF">FKG94_03145</name>
</gene>
<dbReference type="GO" id="GO:0019068">
    <property type="term" value="P:virion assembly"/>
    <property type="evidence" value="ECO:0007669"/>
    <property type="project" value="InterPro"/>
</dbReference>
<evidence type="ECO:0000313" key="2">
    <source>
        <dbReference type="EMBL" id="TQV85200.1"/>
    </source>
</evidence>
<sequence>MRLNGLDRVIAYFDPIRAHRRARARFQTEILSAQADYDAGGRGRRWFRGTDADQNTVLRRSLPTIRAAARELDRNNVYVETANWVVTANTIGVGITPVAKHPTSKRKKQLADRLMTDWANSTQCDFTGRHNLFGLQALAMHGESLSGESLAIRRMSRNSRLAIPLQLQLLEGDYLDHQKNQDLNGDTQVIQGVELRGGRRSRYWLFDQHPGESGRTRVTSEPVSADQVAHVYDERRIGQVRGIPRGVSVFTKVKGLDDFQDARIEQQKIAACLAAFITAEDESTGNMLPEKLEPGLLARLKQGEQVLFNTPPSVSGQSEFVRGEEHLIAAGWGITYESLTGDHSLVNFASGKMGRIQMYANINRWRKHMFIPHFCKTVERWFLAAAAFRGHDLAGVTFDWTPPKKEILDIKNEMPAIIQEVRAGGNSLSGSLRERGVSNPREMLQELAEDFEFLDELGLVLDSDPRRTTRSGQLQAAATVSPNTDGDNEDDNEDDDEAAGTDE</sequence>
<accession>A0A545U6V2</accession>
<dbReference type="InterPro" id="IPR006429">
    <property type="entry name" value="Phage_lambda_portal"/>
</dbReference>
<dbReference type="NCBIfam" id="TIGR01539">
    <property type="entry name" value="portal_lambda"/>
    <property type="match status" value="1"/>
</dbReference>
<name>A0A545U6V2_9GAMM</name>
<dbReference type="AlphaFoldDB" id="A0A545U6V2"/>
<dbReference type="EMBL" id="VHSG01000004">
    <property type="protein sequence ID" value="TQV85200.1"/>
    <property type="molecule type" value="Genomic_DNA"/>
</dbReference>
<evidence type="ECO:0000256" key="1">
    <source>
        <dbReference type="SAM" id="MobiDB-lite"/>
    </source>
</evidence>
<dbReference type="Proteomes" id="UP000319732">
    <property type="component" value="Unassembled WGS sequence"/>
</dbReference>
<feature type="compositionally biased region" description="Acidic residues" evidence="1">
    <location>
        <begin position="486"/>
        <end position="503"/>
    </location>
</feature>
<keyword evidence="3" id="KW-1185">Reference proteome</keyword>